<feature type="transmembrane region" description="Helical" evidence="2">
    <location>
        <begin position="715"/>
        <end position="733"/>
    </location>
</feature>
<dbReference type="Proteomes" id="UP000255098">
    <property type="component" value="Unassembled WGS sequence"/>
</dbReference>
<dbReference type="GO" id="GO:0005886">
    <property type="term" value="C:plasma membrane"/>
    <property type="evidence" value="ECO:0007669"/>
    <property type="project" value="UniProtKB-SubCell"/>
</dbReference>
<feature type="transmembrane region" description="Helical" evidence="2">
    <location>
        <begin position="109"/>
        <end position="127"/>
    </location>
</feature>
<dbReference type="RefSeq" id="WP_115249365.1">
    <property type="nucleotide sequence ID" value="NZ_UGSP01000001.1"/>
</dbReference>
<feature type="transmembrane region" description="Helical" evidence="2">
    <location>
        <begin position="206"/>
        <end position="229"/>
    </location>
</feature>
<dbReference type="Pfam" id="PF06808">
    <property type="entry name" value="DctM"/>
    <property type="match status" value="1"/>
</dbReference>
<dbReference type="Pfam" id="PF11874">
    <property type="entry name" value="DUF3394"/>
    <property type="match status" value="1"/>
</dbReference>
<organism evidence="4 5">
    <name type="scientific">Avibacterium avium</name>
    <name type="common">Pasteurella avium</name>
    <dbReference type="NCBI Taxonomy" id="751"/>
    <lineage>
        <taxon>Bacteria</taxon>
        <taxon>Pseudomonadati</taxon>
        <taxon>Pseudomonadota</taxon>
        <taxon>Gammaproteobacteria</taxon>
        <taxon>Pasteurellales</taxon>
        <taxon>Pasteurellaceae</taxon>
        <taxon>Avibacterium</taxon>
    </lineage>
</organism>
<dbReference type="GeneID" id="300133353"/>
<keyword evidence="2" id="KW-1133">Transmembrane helix</keyword>
<reference evidence="4 5" key="1">
    <citation type="submission" date="2018-06" db="EMBL/GenBank/DDBJ databases">
        <authorList>
            <consortium name="Pathogen Informatics"/>
            <person name="Doyle S."/>
        </authorList>
    </citation>
    <scope>NUCLEOTIDE SEQUENCE [LARGE SCALE GENOMIC DNA]</scope>
    <source>
        <strain evidence="5">NCTC 11297</strain>
    </source>
</reference>
<evidence type="ECO:0000256" key="1">
    <source>
        <dbReference type="RuleBase" id="RU369079"/>
    </source>
</evidence>
<dbReference type="InterPro" id="IPR021814">
    <property type="entry name" value="DUF3394"/>
</dbReference>
<dbReference type="PANTHER" id="PTHR43849:SF2">
    <property type="entry name" value="BLL3936 PROTEIN"/>
    <property type="match status" value="1"/>
</dbReference>
<feature type="transmembrane region" description="Helical" evidence="2">
    <location>
        <begin position="481"/>
        <end position="501"/>
    </location>
</feature>
<feature type="transmembrane region" description="Helical" evidence="2">
    <location>
        <begin position="611"/>
        <end position="629"/>
    </location>
</feature>
<feature type="transmembrane region" description="Helical" evidence="2">
    <location>
        <begin position="372"/>
        <end position="397"/>
    </location>
</feature>
<keyword evidence="1" id="KW-0813">Transport</keyword>
<feature type="transmembrane region" description="Helical" evidence="2">
    <location>
        <begin position="565"/>
        <end position="583"/>
    </location>
</feature>
<feature type="domain" description="TRAP C4-dicarboxylate transport system permease DctM subunit" evidence="3">
    <location>
        <begin position="146"/>
        <end position="418"/>
    </location>
</feature>
<dbReference type="NCBIfam" id="TIGR02123">
    <property type="entry name" value="TRAP_fused"/>
    <property type="match status" value="1"/>
</dbReference>
<feature type="transmembrane region" description="Helical" evidence="2">
    <location>
        <begin position="635"/>
        <end position="658"/>
    </location>
</feature>
<dbReference type="InterPro" id="IPR010656">
    <property type="entry name" value="DctM"/>
</dbReference>
<name>A0A379ARV7_AVIAV</name>
<feature type="transmembrane region" description="Helical" evidence="2">
    <location>
        <begin position="34"/>
        <end position="57"/>
    </location>
</feature>
<feature type="transmembrane region" description="Helical" evidence="2">
    <location>
        <begin position="855"/>
        <end position="871"/>
    </location>
</feature>
<sequence length="878" mass="95327">MSESTKKMDYDDLQDMVASNDSGGRNPTGASRKLIVIIAILWSVFQLYYTSPVPFWLQEVVRNWGLDINVVIDDTKARSIHLAFALFLAYLSFPAFATSPKHRIPLLDWFFATLGAFLGAYYIFFYEGLVTRFGAPNTQDIIAGCLGVLLLLEACRRSLGLPLVIIASVFLAYNYFGQFLPTDWIISHRSGSLSQMVNQQWVTTEGVFGVALGVSTKYVFLFVLFGALLDKAGAGNYFIKTAFAYLGHLRGGPAKAAVVSSGLTGLISGSSIANVVTTGTFTIPMMKRVGFSAEKAGAVEVASSVNGQIMPPVMGAAAFLMIEYVNMPYSQLITYAALPALISYIALVYIVHLEALKMNLHGLPRTDPPNPFLVTLLKLVSTILVVIGLVIGVEFGLGWLKTVAPDHSFLIVAVLLALIYLALIRRVAQFPDLEIDDPNSPVVKLPSAKPTVNAGLHYLIPVVVLIWCLMVEMLSPGLSAFWGTVTLMIILVTQHPLLNFFRNKPITKDLFKQGIDALVDGLETGARNMIGIGIATATAGIIVGVVSLTGFGVQLSGIIEMLSMGNILLMLILVAIFSLILGMGLPTTANYIVVSSLMALVIVEVGKQNGLIVPLIAVHLFVFYFGIMADVTPPVGLASFAAAAVSGGSPIKTGLVAFFYSLRTAILPFLFIFNTDLLLIDVGWAKGILVAVVSTIAILAFTSATMNYFITKNKVWETVALIFAAFIIFRPGFFMEYISPTSYHIEPVNLAQELEKVPVDEKITVKVAGTNPYGKQIEFYSELSVPEGKTGEERLNKLGLTLLNTGESIEIDGKATPKVIIDMVEIDSPATKAGLNWDQTLLYISLPKVATAKEWMFIPGLLIILLVGFNQRRRAKKQ</sequence>
<feature type="transmembrane region" description="Helical" evidence="2">
    <location>
        <begin position="665"/>
        <end position="682"/>
    </location>
</feature>
<dbReference type="PANTHER" id="PTHR43849">
    <property type="entry name" value="BLL3936 PROTEIN"/>
    <property type="match status" value="1"/>
</dbReference>
<feature type="transmembrane region" description="Helical" evidence="2">
    <location>
        <begin position="77"/>
        <end position="97"/>
    </location>
</feature>
<gene>
    <name evidence="4" type="ORF">NCTC11297_01143</name>
</gene>
<feature type="transmembrane region" description="Helical" evidence="2">
    <location>
        <begin position="133"/>
        <end position="152"/>
    </location>
</feature>
<evidence type="ECO:0000256" key="2">
    <source>
        <dbReference type="SAM" id="Phobius"/>
    </source>
</evidence>
<feature type="transmembrane region" description="Helical" evidence="2">
    <location>
        <begin position="409"/>
        <end position="428"/>
    </location>
</feature>
<feature type="transmembrane region" description="Helical" evidence="2">
    <location>
        <begin position="455"/>
        <end position="474"/>
    </location>
</feature>
<keyword evidence="2" id="KW-0812">Transmembrane</keyword>
<feature type="transmembrane region" description="Helical" evidence="2">
    <location>
        <begin position="332"/>
        <end position="352"/>
    </location>
</feature>
<evidence type="ECO:0000313" key="5">
    <source>
        <dbReference type="Proteomes" id="UP000255098"/>
    </source>
</evidence>
<evidence type="ECO:0000259" key="3">
    <source>
        <dbReference type="Pfam" id="PF06808"/>
    </source>
</evidence>
<proteinExistence type="predicted"/>
<comment type="function">
    <text evidence="1">Part of the tripartite ATP-independent periplasmic (TRAP) transport system.</text>
</comment>
<keyword evidence="2" id="KW-0472">Membrane</keyword>
<protein>
    <submittedName>
        <fullName evidence="4">TRAP dicarboxylate transporter subunit DctM</fullName>
    </submittedName>
</protein>
<feature type="transmembrane region" description="Helical" evidence="2">
    <location>
        <begin position="159"/>
        <end position="176"/>
    </location>
</feature>
<feature type="transmembrane region" description="Helical" evidence="2">
    <location>
        <begin position="529"/>
        <end position="553"/>
    </location>
</feature>
<feature type="transmembrane region" description="Helical" evidence="2">
    <location>
        <begin position="688"/>
        <end position="710"/>
    </location>
</feature>
<dbReference type="GO" id="GO:0022857">
    <property type="term" value="F:transmembrane transporter activity"/>
    <property type="evidence" value="ECO:0007669"/>
    <property type="project" value="UniProtKB-UniRule"/>
</dbReference>
<keyword evidence="1" id="KW-1003">Cell membrane</keyword>
<comment type="subcellular location">
    <subcellularLocation>
        <location evidence="1">Cell inner membrane</location>
        <topology evidence="1">Multi-pass membrane protein</topology>
    </subcellularLocation>
</comment>
<dbReference type="AlphaFoldDB" id="A0A379ARV7"/>
<keyword evidence="5" id="KW-1185">Reference proteome</keyword>
<dbReference type="EMBL" id="UGSP01000001">
    <property type="protein sequence ID" value="SUB24115.1"/>
    <property type="molecule type" value="Genomic_DNA"/>
</dbReference>
<accession>A0A379ARV7</accession>
<keyword evidence="1" id="KW-0997">Cell inner membrane</keyword>
<dbReference type="InterPro" id="IPR011853">
    <property type="entry name" value="TRAP_DctM-Dct_fused"/>
</dbReference>
<evidence type="ECO:0000313" key="4">
    <source>
        <dbReference type="EMBL" id="SUB24115.1"/>
    </source>
</evidence>